<gene>
    <name evidence="2" type="ORF">GCM10010170_043730</name>
</gene>
<sequence length="147" mass="16047">MLPEVSEEHGLLVRTDFSDDAAWDELCVHLQQILDNIHAILLPIDNPDHVGLTPAGLAGRITQSDVSHAFLADHVTFSDPERPLVAVDLYDDPGRAVRVTPAGFLNVQAGLTAGNVLFWEIAAHWTAEQGIYRQGVVSPPPYTNPHL</sequence>
<proteinExistence type="predicted"/>
<evidence type="ECO:0000313" key="3">
    <source>
        <dbReference type="Proteomes" id="UP001501444"/>
    </source>
</evidence>
<protein>
    <recommendedName>
        <fullName evidence="1">DUF6924 domain-containing protein</fullName>
    </recommendedName>
</protein>
<reference evidence="2 3" key="1">
    <citation type="journal article" date="2019" name="Int. J. Syst. Evol. Microbiol.">
        <title>The Global Catalogue of Microorganisms (GCM) 10K type strain sequencing project: providing services to taxonomists for standard genome sequencing and annotation.</title>
        <authorList>
            <consortium name="The Broad Institute Genomics Platform"/>
            <consortium name="The Broad Institute Genome Sequencing Center for Infectious Disease"/>
            <person name="Wu L."/>
            <person name="Ma J."/>
        </authorList>
    </citation>
    <scope>NUCLEOTIDE SEQUENCE [LARGE SCALE GENOMIC DNA]</scope>
    <source>
        <strain evidence="2 3">JCM 3272</strain>
    </source>
</reference>
<dbReference type="RefSeq" id="WP_344614305.1">
    <property type="nucleotide sequence ID" value="NZ_BAAARV010000033.1"/>
</dbReference>
<feature type="domain" description="DUF6924" evidence="1">
    <location>
        <begin position="11"/>
        <end position="134"/>
    </location>
</feature>
<name>A0ABN3GIT7_9ACTN</name>
<evidence type="ECO:0000259" key="1">
    <source>
        <dbReference type="Pfam" id="PF21962"/>
    </source>
</evidence>
<dbReference type="EMBL" id="BAAARV010000033">
    <property type="protein sequence ID" value="GAA2352781.1"/>
    <property type="molecule type" value="Genomic_DNA"/>
</dbReference>
<dbReference type="Pfam" id="PF21962">
    <property type="entry name" value="DUF6924"/>
    <property type="match status" value="1"/>
</dbReference>
<organism evidence="2 3">
    <name type="scientific">Dactylosporangium salmoneum</name>
    <dbReference type="NCBI Taxonomy" id="53361"/>
    <lineage>
        <taxon>Bacteria</taxon>
        <taxon>Bacillati</taxon>
        <taxon>Actinomycetota</taxon>
        <taxon>Actinomycetes</taxon>
        <taxon>Micromonosporales</taxon>
        <taxon>Micromonosporaceae</taxon>
        <taxon>Dactylosporangium</taxon>
    </lineage>
</organism>
<dbReference type="Proteomes" id="UP001501444">
    <property type="component" value="Unassembled WGS sequence"/>
</dbReference>
<dbReference type="InterPro" id="IPR053832">
    <property type="entry name" value="DUF6924"/>
</dbReference>
<evidence type="ECO:0000313" key="2">
    <source>
        <dbReference type="EMBL" id="GAA2352781.1"/>
    </source>
</evidence>
<comment type="caution">
    <text evidence="2">The sequence shown here is derived from an EMBL/GenBank/DDBJ whole genome shotgun (WGS) entry which is preliminary data.</text>
</comment>
<accession>A0ABN3GIT7</accession>
<keyword evidence="3" id="KW-1185">Reference proteome</keyword>